<evidence type="ECO:0000259" key="1">
    <source>
        <dbReference type="Pfam" id="PF13403"/>
    </source>
</evidence>
<dbReference type="Proteomes" id="UP000002361">
    <property type="component" value="Chromosome"/>
</dbReference>
<reference key="1">
    <citation type="submission" date="2008-12" db="EMBL/GenBank/DDBJ databases">
        <title>Complete genome sequence of Rhodobacter capsulatus SB1003.</title>
        <authorList>
            <person name="Strnad H."/>
            <person name="Lapidus A."/>
            <person name="Vlcek C."/>
            <person name="Ulbrich P."/>
            <person name="Paces J."/>
            <person name="Maltsev N."/>
            <person name="Kumar V."/>
            <person name="Kogan Y."/>
            <person name="Milgram A."/>
            <person name="Rebrekov D."/>
            <person name="Mazur M."/>
            <person name="Cox R."/>
            <person name="Kyrpides N."/>
            <person name="Kolar M."/>
            <person name="Sachova J."/>
            <person name="Ridl J."/>
            <person name="Ivanova N."/>
            <person name="Kapatral V."/>
            <person name="Los T."/>
            <person name="Lykidis A."/>
            <person name="Mikhailova N."/>
            <person name="Reznik G."/>
            <person name="Vasieva O."/>
            <person name="Fonstein M."/>
            <person name="Paces V."/>
            <person name="Haselkorn R."/>
        </authorList>
    </citation>
    <scope>NUCLEOTIDE SEQUENCE</scope>
    <source>
        <strain>SB1003</strain>
    </source>
</reference>
<name>D5AQC6_RHOCB</name>
<dbReference type="HOGENOM" id="CLU_052810_4_1_5"/>
<evidence type="ECO:0000313" key="2">
    <source>
        <dbReference type="EMBL" id="ADE86715.1"/>
    </source>
</evidence>
<dbReference type="KEGG" id="rcp:RCAP_rcc02988"/>
<dbReference type="RefSeq" id="WP_013068688.1">
    <property type="nucleotide sequence ID" value="NC_014034.1"/>
</dbReference>
<organism evidence="2 3">
    <name type="scientific">Rhodobacter capsulatus (strain ATCC BAA-309 / NBRC 16581 / SB1003)</name>
    <dbReference type="NCBI Taxonomy" id="272942"/>
    <lineage>
        <taxon>Bacteria</taxon>
        <taxon>Pseudomonadati</taxon>
        <taxon>Pseudomonadota</taxon>
        <taxon>Alphaproteobacteria</taxon>
        <taxon>Rhodobacterales</taxon>
        <taxon>Rhodobacter group</taxon>
        <taxon>Rhodobacter</taxon>
    </lineage>
</organism>
<dbReference type="eggNOG" id="COG2931">
    <property type="taxonomic scope" value="Bacteria"/>
</dbReference>
<dbReference type="InterPro" id="IPR036844">
    <property type="entry name" value="Hint_dom_sf"/>
</dbReference>
<dbReference type="GeneID" id="31491783"/>
<keyword evidence="3" id="KW-1185">Reference proteome</keyword>
<dbReference type="SUPFAM" id="SSF51294">
    <property type="entry name" value="Hedgehog/intein (Hint) domain"/>
    <property type="match status" value="1"/>
</dbReference>
<accession>D5AQC6</accession>
<sequence length="366" mass="39293">MKPGYLGTFVIAWDQTEIDGAAGAPVESLATGACWRWSGEAVRVDGPTDLLILSGAEGSEALRQRAARVVRRLLGVAIEGGDGAAFRARADLPELPDQSFAVTDGIRAYDITLIELPAARARLLMFAGGLPPRDTDLWLVESRVDPRPAGLRLAAPGVICFTPGTLIDTPAGPRPVEALRPGDRVSTRDDGPQEILWIGSRRMSGARLYALPHLRPVRLGAVRLGAVRLRAGAPGLLRPAADLLVSPQHRVLVRGAAARALFNEPEVLVQACDLVDDAAVRVATRLPEVTYLHLLFARHQVIRANGVETESFHPAATEVESIAEDQRQALLRLCPGIEADPMTYGPFARRMLSASEAAILRHDLAA</sequence>
<feature type="domain" description="Hedgehog/Intein (Hint)" evidence="1">
    <location>
        <begin position="159"/>
        <end position="315"/>
    </location>
</feature>
<evidence type="ECO:0000313" key="3">
    <source>
        <dbReference type="Proteomes" id="UP000002361"/>
    </source>
</evidence>
<dbReference type="EMBL" id="CP001312">
    <property type="protein sequence ID" value="ADE86715.1"/>
    <property type="molecule type" value="Genomic_DNA"/>
</dbReference>
<protein>
    <recommendedName>
        <fullName evidence="1">Hedgehog/Intein (Hint) domain-containing protein</fullName>
    </recommendedName>
</protein>
<dbReference type="AlphaFoldDB" id="D5AQC6"/>
<reference evidence="2 3" key="2">
    <citation type="journal article" date="2010" name="J. Bacteriol.">
        <title>Complete genome sequence of the photosynthetic purple nonsulfur bacterium Rhodobacter capsulatus SB 1003.</title>
        <authorList>
            <person name="Strnad H."/>
            <person name="Lapidus A."/>
            <person name="Paces J."/>
            <person name="Ulbrich P."/>
            <person name="Vlcek C."/>
            <person name="Paces V."/>
            <person name="Haselkorn R."/>
        </authorList>
    </citation>
    <scope>NUCLEOTIDE SEQUENCE [LARGE SCALE GENOMIC DNA]</scope>
    <source>
        <strain evidence="3">ATCC BAA-309 / NBRC 16581 / SB1003</strain>
    </source>
</reference>
<dbReference type="Pfam" id="PF13403">
    <property type="entry name" value="Hint_2"/>
    <property type="match status" value="1"/>
</dbReference>
<dbReference type="OrthoDB" id="6305173at2"/>
<gene>
    <name evidence="2" type="ordered locus">RCAP_rcc02988</name>
</gene>
<dbReference type="Gene3D" id="2.170.16.10">
    <property type="entry name" value="Hedgehog/Intein (Hint) domain"/>
    <property type="match status" value="1"/>
</dbReference>
<proteinExistence type="predicted"/>
<dbReference type="STRING" id="272942.RCAP_rcc02988"/>
<dbReference type="InterPro" id="IPR028992">
    <property type="entry name" value="Hedgehog/Intein_dom"/>
</dbReference>